<evidence type="ECO:0000256" key="4">
    <source>
        <dbReference type="ARBA" id="ARBA00022989"/>
    </source>
</evidence>
<comment type="subcellular location">
    <subcellularLocation>
        <location evidence="1">Cell membrane</location>
        <topology evidence="1">Multi-pass membrane protein</topology>
    </subcellularLocation>
</comment>
<name>A0AAD8EE48_DIPPU</name>
<keyword evidence="3 8" id="KW-0812">Transmembrane</keyword>
<evidence type="ECO:0000256" key="8">
    <source>
        <dbReference type="SAM" id="Phobius"/>
    </source>
</evidence>
<reference evidence="9" key="2">
    <citation type="submission" date="2023-05" db="EMBL/GenBank/DDBJ databases">
        <authorList>
            <person name="Fouks B."/>
        </authorList>
    </citation>
    <scope>NUCLEOTIDE SEQUENCE</scope>
    <source>
        <strain evidence="9">Stay&amp;Tobe</strain>
        <tissue evidence="9">Testes</tissue>
    </source>
</reference>
<protein>
    <submittedName>
        <fullName evidence="9">Uncharacterized protein</fullName>
    </submittedName>
</protein>
<sequence>MVNMSIEYSETLPGKRIEVRMSALRDLLVGTTDIISGGYILHSAVTPFADPLMSYMETSMEWFVPCGIPIPRIEKISQKFKLNVWLMVVVQIILSAIFMSNISKRTSKLSGVKSSLNISRTIFIVLSILLGVSIRKMPFSIPQRILFLSLIWYAFALSTIFQSLFISILVDPGFYDQIRLLDELIDSKFIYYCDETVDDFMNFTIPEYYNQVKLERRWAYQDDLYYVNYFDKNNDVVLGSDMFFQYFTIISLPPGTDVPRICSLDEHILRQRATMYVAKGSPLFERFNSVLFGIRYS</sequence>
<evidence type="ECO:0000256" key="1">
    <source>
        <dbReference type="ARBA" id="ARBA00004651"/>
    </source>
</evidence>
<keyword evidence="2" id="KW-1003">Cell membrane</keyword>
<feature type="transmembrane region" description="Helical" evidence="8">
    <location>
        <begin position="114"/>
        <end position="134"/>
    </location>
</feature>
<reference evidence="9" key="1">
    <citation type="journal article" date="2023" name="IScience">
        <title>Live-bearing cockroach genome reveals convergent evolutionary mechanisms linked to viviparity in insects and beyond.</title>
        <authorList>
            <person name="Fouks B."/>
            <person name="Harrison M.C."/>
            <person name="Mikhailova A.A."/>
            <person name="Marchal E."/>
            <person name="English S."/>
            <person name="Carruthers M."/>
            <person name="Jennings E.C."/>
            <person name="Chiamaka E.L."/>
            <person name="Frigard R.A."/>
            <person name="Pippel M."/>
            <person name="Attardo G.M."/>
            <person name="Benoit J.B."/>
            <person name="Bornberg-Bauer E."/>
            <person name="Tobe S.S."/>
        </authorList>
    </citation>
    <scope>NUCLEOTIDE SEQUENCE</scope>
    <source>
        <strain evidence="9">Stay&amp;Tobe</strain>
    </source>
</reference>
<evidence type="ECO:0000256" key="2">
    <source>
        <dbReference type="ARBA" id="ARBA00022475"/>
    </source>
</evidence>
<evidence type="ECO:0000313" key="10">
    <source>
        <dbReference type="Proteomes" id="UP001233999"/>
    </source>
</evidence>
<keyword evidence="10" id="KW-1185">Reference proteome</keyword>
<evidence type="ECO:0000313" key="9">
    <source>
        <dbReference type="EMBL" id="KAJ9586407.1"/>
    </source>
</evidence>
<dbReference type="Gene3D" id="1.10.287.70">
    <property type="match status" value="1"/>
</dbReference>
<keyword evidence="7" id="KW-0325">Glycoprotein</keyword>
<dbReference type="Proteomes" id="UP001233999">
    <property type="component" value="Unassembled WGS sequence"/>
</dbReference>
<accession>A0AAD8EE48</accession>
<gene>
    <name evidence="9" type="ORF">L9F63_019949</name>
</gene>
<keyword evidence="5 8" id="KW-0472">Membrane</keyword>
<dbReference type="EMBL" id="JASPKZ010007164">
    <property type="protein sequence ID" value="KAJ9586407.1"/>
    <property type="molecule type" value="Genomic_DNA"/>
</dbReference>
<keyword evidence="4 8" id="KW-1133">Transmembrane helix</keyword>
<feature type="transmembrane region" description="Helical" evidence="8">
    <location>
        <begin position="146"/>
        <end position="170"/>
    </location>
</feature>
<proteinExistence type="predicted"/>
<evidence type="ECO:0000256" key="7">
    <source>
        <dbReference type="ARBA" id="ARBA00023180"/>
    </source>
</evidence>
<evidence type="ECO:0000256" key="6">
    <source>
        <dbReference type="ARBA" id="ARBA00023170"/>
    </source>
</evidence>
<feature type="transmembrane region" description="Helical" evidence="8">
    <location>
        <begin position="82"/>
        <end position="102"/>
    </location>
</feature>
<dbReference type="PANTHER" id="PTHR42643">
    <property type="entry name" value="IONOTROPIC RECEPTOR 20A-RELATED"/>
    <property type="match status" value="1"/>
</dbReference>
<dbReference type="InterPro" id="IPR052192">
    <property type="entry name" value="Insect_Ionotropic_Sensory_Rcpt"/>
</dbReference>
<dbReference type="AlphaFoldDB" id="A0AAD8EE48"/>
<keyword evidence="6" id="KW-0675">Receptor</keyword>
<evidence type="ECO:0000256" key="3">
    <source>
        <dbReference type="ARBA" id="ARBA00022692"/>
    </source>
</evidence>
<dbReference type="GO" id="GO:0005886">
    <property type="term" value="C:plasma membrane"/>
    <property type="evidence" value="ECO:0007669"/>
    <property type="project" value="UniProtKB-SubCell"/>
</dbReference>
<dbReference type="PANTHER" id="PTHR42643:SF30">
    <property type="entry name" value="IONOTROPIC RECEPTOR 40A-RELATED"/>
    <property type="match status" value="1"/>
</dbReference>
<comment type="caution">
    <text evidence="9">The sequence shown here is derived from an EMBL/GenBank/DDBJ whole genome shotgun (WGS) entry which is preliminary data.</text>
</comment>
<evidence type="ECO:0000256" key="5">
    <source>
        <dbReference type="ARBA" id="ARBA00023136"/>
    </source>
</evidence>
<organism evidence="9 10">
    <name type="scientific">Diploptera punctata</name>
    <name type="common">Pacific beetle cockroach</name>
    <dbReference type="NCBI Taxonomy" id="6984"/>
    <lineage>
        <taxon>Eukaryota</taxon>
        <taxon>Metazoa</taxon>
        <taxon>Ecdysozoa</taxon>
        <taxon>Arthropoda</taxon>
        <taxon>Hexapoda</taxon>
        <taxon>Insecta</taxon>
        <taxon>Pterygota</taxon>
        <taxon>Neoptera</taxon>
        <taxon>Polyneoptera</taxon>
        <taxon>Dictyoptera</taxon>
        <taxon>Blattodea</taxon>
        <taxon>Blaberoidea</taxon>
        <taxon>Blaberidae</taxon>
        <taxon>Diplopterinae</taxon>
        <taxon>Diploptera</taxon>
    </lineage>
</organism>